<sequence length="80" mass="9199">EEWAKVDQDFTRRLYDSLPTRGWELLKKMEGTLGINILYPSPILFCPSTDFLTQVLQAGQNQIYNWITCHQCCPCTAPCS</sequence>
<comment type="caution">
    <text evidence="1">The sequence shown here is derived from an EMBL/GenBank/DDBJ whole genome shotgun (WGS) entry which is preliminary data.</text>
</comment>
<gene>
    <name evidence="1" type="ORF">C8F04DRAFT_971550</name>
</gene>
<reference evidence="1" key="1">
    <citation type="submission" date="2023-03" db="EMBL/GenBank/DDBJ databases">
        <title>Massive genome expansion in bonnet fungi (Mycena s.s.) driven by repeated elements and novel gene families across ecological guilds.</title>
        <authorList>
            <consortium name="Lawrence Berkeley National Laboratory"/>
            <person name="Harder C.B."/>
            <person name="Miyauchi S."/>
            <person name="Viragh M."/>
            <person name="Kuo A."/>
            <person name="Thoen E."/>
            <person name="Andreopoulos B."/>
            <person name="Lu D."/>
            <person name="Skrede I."/>
            <person name="Drula E."/>
            <person name="Henrissat B."/>
            <person name="Morin E."/>
            <person name="Kohler A."/>
            <person name="Barry K."/>
            <person name="LaButti K."/>
            <person name="Morin E."/>
            <person name="Salamov A."/>
            <person name="Lipzen A."/>
            <person name="Mereny Z."/>
            <person name="Hegedus B."/>
            <person name="Baldrian P."/>
            <person name="Stursova M."/>
            <person name="Weitz H."/>
            <person name="Taylor A."/>
            <person name="Grigoriev I.V."/>
            <person name="Nagy L.G."/>
            <person name="Martin F."/>
            <person name="Kauserud H."/>
        </authorList>
    </citation>
    <scope>NUCLEOTIDE SEQUENCE</scope>
    <source>
        <strain evidence="1">CBHHK200</strain>
    </source>
</reference>
<protein>
    <submittedName>
        <fullName evidence="1">Uncharacterized protein</fullName>
    </submittedName>
</protein>
<evidence type="ECO:0000313" key="1">
    <source>
        <dbReference type="EMBL" id="KAJ7022382.1"/>
    </source>
</evidence>
<keyword evidence="2" id="KW-1185">Reference proteome</keyword>
<organism evidence="1 2">
    <name type="scientific">Mycena alexandri</name>
    <dbReference type="NCBI Taxonomy" id="1745969"/>
    <lineage>
        <taxon>Eukaryota</taxon>
        <taxon>Fungi</taxon>
        <taxon>Dikarya</taxon>
        <taxon>Basidiomycota</taxon>
        <taxon>Agaricomycotina</taxon>
        <taxon>Agaricomycetes</taxon>
        <taxon>Agaricomycetidae</taxon>
        <taxon>Agaricales</taxon>
        <taxon>Marasmiineae</taxon>
        <taxon>Mycenaceae</taxon>
        <taxon>Mycena</taxon>
    </lineage>
</organism>
<dbReference type="Proteomes" id="UP001218188">
    <property type="component" value="Unassembled WGS sequence"/>
</dbReference>
<dbReference type="EMBL" id="JARJCM010000210">
    <property type="protein sequence ID" value="KAJ7022382.1"/>
    <property type="molecule type" value="Genomic_DNA"/>
</dbReference>
<name>A0AAD6S866_9AGAR</name>
<evidence type="ECO:0000313" key="2">
    <source>
        <dbReference type="Proteomes" id="UP001218188"/>
    </source>
</evidence>
<dbReference type="AlphaFoldDB" id="A0AAD6S866"/>
<proteinExistence type="predicted"/>
<feature type="non-terminal residue" evidence="1">
    <location>
        <position position="1"/>
    </location>
</feature>
<accession>A0AAD6S866</accession>